<feature type="region of interest" description="Disordered" evidence="1">
    <location>
        <begin position="300"/>
        <end position="319"/>
    </location>
</feature>
<evidence type="ECO:0000313" key="3">
    <source>
        <dbReference type="EMBL" id="TGN77024.1"/>
    </source>
</evidence>
<gene>
    <name evidence="3" type="ORF">E5082_27295</name>
</gene>
<dbReference type="GeneID" id="91533730"/>
<protein>
    <submittedName>
        <fullName evidence="3">Uncharacterized protein</fullName>
    </submittedName>
</protein>
<comment type="caution">
    <text evidence="3">The sequence shown here is derived from an EMBL/GenBank/DDBJ whole genome shotgun (WGS) entry which is preliminary data.</text>
</comment>
<feature type="region of interest" description="Disordered" evidence="1">
    <location>
        <begin position="614"/>
        <end position="642"/>
    </location>
</feature>
<proteinExistence type="predicted"/>
<organism evidence="3 4">
    <name type="scientific">Streptomyces griseoluteus</name>
    <dbReference type="NCBI Taxonomy" id="29306"/>
    <lineage>
        <taxon>Bacteria</taxon>
        <taxon>Bacillati</taxon>
        <taxon>Actinomycetota</taxon>
        <taxon>Actinomycetes</taxon>
        <taxon>Kitasatosporales</taxon>
        <taxon>Streptomycetaceae</taxon>
        <taxon>Streptomyces</taxon>
    </lineage>
</organism>
<evidence type="ECO:0000256" key="1">
    <source>
        <dbReference type="SAM" id="MobiDB-lite"/>
    </source>
</evidence>
<evidence type="ECO:0000256" key="2">
    <source>
        <dbReference type="SAM" id="Phobius"/>
    </source>
</evidence>
<name>A0A4Z1D6I2_STRGP</name>
<dbReference type="AlphaFoldDB" id="A0A4Z1D6I2"/>
<sequence length="642" mass="67354">MVQSSPSRSPHGSGSRLLHAERRLAERYAELVRLAYLVLPASLGRHRRVLAAHSLVQRSLPDAAPAVPAPRSPGADPDRSLRLAVVRGALAQCRRPRLWPQGVRPPLLLVPRLPVVFGLRLAPRSGGAEEMALGQALSDLSAPARAAFVLLRVEGLTADHARGVLEAAGVADARVAVREAARLDASLGTAAAAVLTSDEFDACTPRARPTDLVRRRRRVRVATLSVLAGALAAGGLAAVTHWAPDTRDARKPRSADLIRVDPGAWADTSRVDFTAWPARGDRVRDRALLDRALAVWADPPSGTRVDRAPGTPADPPPRAPRLLYAGSVGGHAVVMFHDGQRLVRYGESGTGERLALARADDADVTTAAAVVLEERGGAVRYLLAPWVAESSVRDLARPNAPAQPLAVARDGVTAPVPRWTGGGCGHRPALQLRSSPAIAEHHAFLLADLGGFTPAHLTYTPLPGHGSPPARQPREATGPAAVVAWGQAGCALDPAGGSGVRAVNAWDFAAQDLPDGGGHAVWTCVRADTWQGPGDITVFLRGPGRKAQVVTRVRSTAACGRFGRHLVARTHWKSPRGHWYVLAAGSRAVTSLTLAGDVRATRSGHTLAVRAPKDAATQVRAGLASGGRLPEVGSAPSGGTRP</sequence>
<dbReference type="EMBL" id="SRRU01000011">
    <property type="protein sequence ID" value="TGN77024.1"/>
    <property type="molecule type" value="Genomic_DNA"/>
</dbReference>
<keyword evidence="4" id="KW-1185">Reference proteome</keyword>
<accession>A0A4Z1D6I2</accession>
<dbReference type="Proteomes" id="UP000298513">
    <property type="component" value="Unassembled WGS sequence"/>
</dbReference>
<keyword evidence="2" id="KW-0472">Membrane</keyword>
<reference evidence="3 4" key="1">
    <citation type="submission" date="2019-04" db="EMBL/GenBank/DDBJ databases">
        <title>Streptomyces sp. nov. Bv016 isolated from bark of Buahinia variegata.</title>
        <authorList>
            <person name="Kanchanasin P."/>
            <person name="Tanasupawat S."/>
            <person name="Yuki M."/>
            <person name="Kudo T."/>
        </authorList>
    </citation>
    <scope>NUCLEOTIDE SEQUENCE [LARGE SCALE GENOMIC DNA]</scope>
    <source>
        <strain evidence="3 4">JCM 4765</strain>
    </source>
</reference>
<dbReference type="RefSeq" id="WP_135793922.1">
    <property type="nucleotide sequence ID" value="NZ_BNBQ01000011.1"/>
</dbReference>
<keyword evidence="2" id="KW-0812">Transmembrane</keyword>
<evidence type="ECO:0000313" key="4">
    <source>
        <dbReference type="Proteomes" id="UP000298513"/>
    </source>
</evidence>
<keyword evidence="2" id="KW-1133">Transmembrane helix</keyword>
<feature type="transmembrane region" description="Helical" evidence="2">
    <location>
        <begin position="221"/>
        <end position="243"/>
    </location>
</feature>